<dbReference type="AlphaFoldDB" id="B6W7K4"/>
<sequence length="354" mass="42302">MSKKKELEKQNYKIDLSKKHFISSNDNINTFSMKDYQTDAKILLHQLINTFEIGKTANKIINPELDYAVKFTPELLKKMEMHDVRFLKDKITGDLLPDLYDYTEKGLSGKIRLEIKGKVTNQDMINFHNAIHNMFEQQQYQLLMEEIQELHIIAKRIERGQDNDRFAKVNAGRKHLIDALNYKGNLDEKRKLILDSLSMLREGRELIEKTLIDKLNSLEEIPESKLKLIWTCFKKTNYYETQTTRYNDIQEYFQYYYMSIEPMAYAYTYLKQPHLICSLLDDSKKVFEHQNLYRISKIEPMLSRDNFEKMWYKSPEYYKTRLLTTYEQNLDNGNILIKFKGNELLEARDNENNQ</sequence>
<reference evidence="1 2" key="2">
    <citation type="submission" date="2008-10" db="EMBL/GenBank/DDBJ databases">
        <title>Draft genome sequence of Anaerococcus hydrogenalis (DSM 7454).</title>
        <authorList>
            <person name="Sudarsanam P."/>
            <person name="Ley R."/>
            <person name="Guruge J."/>
            <person name="Turnbaugh P.J."/>
            <person name="Mahowald M."/>
            <person name="Liep D."/>
            <person name="Gordon J."/>
        </authorList>
    </citation>
    <scope>NUCLEOTIDE SEQUENCE [LARGE SCALE GENOMIC DNA]</scope>
    <source>
        <strain evidence="1 2">DSM 7454</strain>
    </source>
</reference>
<name>B6W7K4_9FIRM</name>
<dbReference type="eggNOG" id="ENOG503339U">
    <property type="taxonomic scope" value="Bacteria"/>
</dbReference>
<dbReference type="RefSeq" id="WP_004813028.1">
    <property type="nucleotide sequence ID" value="NZ_ABXA01000014.1"/>
</dbReference>
<reference evidence="1 2" key="1">
    <citation type="submission" date="2008-09" db="EMBL/GenBank/DDBJ databases">
        <authorList>
            <person name="Fulton L."/>
            <person name="Clifton S."/>
            <person name="Fulton B."/>
            <person name="Xu J."/>
            <person name="Minx P."/>
            <person name="Pepin K.H."/>
            <person name="Johnson M."/>
            <person name="Thiruvilangam P."/>
            <person name="Bhonagiri V."/>
            <person name="Nash W.E."/>
            <person name="Mardis E.R."/>
            <person name="Wilson R.K."/>
        </authorList>
    </citation>
    <scope>NUCLEOTIDE SEQUENCE [LARGE SCALE GENOMIC DNA]</scope>
    <source>
        <strain evidence="1 2">DSM 7454</strain>
    </source>
</reference>
<dbReference type="EMBL" id="ABXA01000014">
    <property type="protein sequence ID" value="EEB36611.1"/>
    <property type="molecule type" value="Genomic_DNA"/>
</dbReference>
<gene>
    <name evidence="1" type="ORF">ANHYDRO_00553</name>
</gene>
<protein>
    <submittedName>
        <fullName evidence="1">Putative phage head-tail adaptor</fullName>
    </submittedName>
</protein>
<organism evidence="1 2">
    <name type="scientific">Anaerococcus hydrogenalis DSM 7454</name>
    <dbReference type="NCBI Taxonomy" id="561177"/>
    <lineage>
        <taxon>Bacteria</taxon>
        <taxon>Bacillati</taxon>
        <taxon>Bacillota</taxon>
        <taxon>Tissierellia</taxon>
        <taxon>Tissierellales</taxon>
        <taxon>Peptoniphilaceae</taxon>
        <taxon>Anaerococcus</taxon>
    </lineage>
</organism>
<dbReference type="Proteomes" id="UP000005451">
    <property type="component" value="Unassembled WGS sequence"/>
</dbReference>
<evidence type="ECO:0000313" key="1">
    <source>
        <dbReference type="EMBL" id="EEB36611.1"/>
    </source>
</evidence>
<accession>B6W7K4</accession>
<comment type="caution">
    <text evidence="1">The sequence shown here is derived from an EMBL/GenBank/DDBJ whole genome shotgun (WGS) entry which is preliminary data.</text>
</comment>
<proteinExistence type="predicted"/>
<evidence type="ECO:0000313" key="2">
    <source>
        <dbReference type="Proteomes" id="UP000005451"/>
    </source>
</evidence>